<dbReference type="EMBL" id="JAZDWU010000001">
    <property type="protein sequence ID" value="KAL0015584.1"/>
    <property type="molecule type" value="Genomic_DNA"/>
</dbReference>
<gene>
    <name evidence="2" type="ORF">SO802_002653</name>
</gene>
<comment type="caution">
    <text evidence="2">The sequence shown here is derived from an EMBL/GenBank/DDBJ whole genome shotgun (WGS) entry which is preliminary data.</text>
</comment>
<dbReference type="AlphaFoldDB" id="A0AAW2DZR5"/>
<protein>
    <submittedName>
        <fullName evidence="2">Uncharacterized protein</fullName>
    </submittedName>
</protein>
<accession>A0AAW2DZR5</accession>
<proteinExistence type="predicted"/>
<sequence>MVVVGKLHLMISRVIFSDRRWEVLKLVTVRSKLKSKYKGRVEAAFDYTKTIDDFNELVDTRTLYRHFLGPEPSPYVLRSLLREEEKMATKFSQEMYAKMKAKKKELLSSISQKRPRAVEKEPVKKASSALVIQKPRITSPTVSLEELTPCPKKSRSGDKEIKVDEAAAAIAEGNKLEAEDEAP</sequence>
<dbReference type="Proteomes" id="UP001459277">
    <property type="component" value="Unassembled WGS sequence"/>
</dbReference>
<evidence type="ECO:0000313" key="3">
    <source>
        <dbReference type="Proteomes" id="UP001459277"/>
    </source>
</evidence>
<feature type="region of interest" description="Disordered" evidence="1">
    <location>
        <begin position="141"/>
        <end position="162"/>
    </location>
</feature>
<evidence type="ECO:0000313" key="2">
    <source>
        <dbReference type="EMBL" id="KAL0015584.1"/>
    </source>
</evidence>
<evidence type="ECO:0000256" key="1">
    <source>
        <dbReference type="SAM" id="MobiDB-lite"/>
    </source>
</evidence>
<reference evidence="2 3" key="1">
    <citation type="submission" date="2024-01" db="EMBL/GenBank/DDBJ databases">
        <title>A telomere-to-telomere, gap-free genome of sweet tea (Lithocarpus litseifolius).</title>
        <authorList>
            <person name="Zhou J."/>
        </authorList>
    </citation>
    <scope>NUCLEOTIDE SEQUENCE [LARGE SCALE GENOMIC DNA]</scope>
    <source>
        <strain evidence="2">Zhou-2022a</strain>
        <tissue evidence="2">Leaf</tissue>
    </source>
</reference>
<keyword evidence="3" id="KW-1185">Reference proteome</keyword>
<organism evidence="2 3">
    <name type="scientific">Lithocarpus litseifolius</name>
    <dbReference type="NCBI Taxonomy" id="425828"/>
    <lineage>
        <taxon>Eukaryota</taxon>
        <taxon>Viridiplantae</taxon>
        <taxon>Streptophyta</taxon>
        <taxon>Embryophyta</taxon>
        <taxon>Tracheophyta</taxon>
        <taxon>Spermatophyta</taxon>
        <taxon>Magnoliopsida</taxon>
        <taxon>eudicotyledons</taxon>
        <taxon>Gunneridae</taxon>
        <taxon>Pentapetalae</taxon>
        <taxon>rosids</taxon>
        <taxon>fabids</taxon>
        <taxon>Fagales</taxon>
        <taxon>Fagaceae</taxon>
        <taxon>Lithocarpus</taxon>
    </lineage>
</organism>
<name>A0AAW2DZR5_9ROSI</name>